<keyword evidence="7" id="KW-1185">Reference proteome</keyword>
<comment type="caution">
    <text evidence="6">The sequence shown here is derived from an EMBL/GenBank/DDBJ whole genome shotgun (WGS) entry which is preliminary data.</text>
</comment>
<dbReference type="Pfam" id="PF00201">
    <property type="entry name" value="UDPGT"/>
    <property type="match status" value="1"/>
</dbReference>
<evidence type="ECO:0000256" key="5">
    <source>
        <dbReference type="RuleBase" id="RU362057"/>
    </source>
</evidence>
<gene>
    <name evidence="6" type="ORF">G2W53_003115</name>
</gene>
<dbReference type="EMBL" id="JAAIUW010000002">
    <property type="protein sequence ID" value="KAF7840817.1"/>
    <property type="molecule type" value="Genomic_DNA"/>
</dbReference>
<evidence type="ECO:0000313" key="6">
    <source>
        <dbReference type="EMBL" id="KAF7840817.1"/>
    </source>
</evidence>
<dbReference type="Proteomes" id="UP000634136">
    <property type="component" value="Unassembled WGS sequence"/>
</dbReference>
<reference evidence="6" key="1">
    <citation type="submission" date="2020-09" db="EMBL/GenBank/DDBJ databases">
        <title>Genome-Enabled Discovery of Anthraquinone Biosynthesis in Senna tora.</title>
        <authorList>
            <person name="Kang S.-H."/>
            <person name="Pandey R.P."/>
            <person name="Lee C.-M."/>
            <person name="Sim J.-S."/>
            <person name="Jeong J.-T."/>
            <person name="Choi B.-S."/>
            <person name="Jung M."/>
            <person name="Ginzburg D."/>
            <person name="Zhao K."/>
            <person name="Won S.Y."/>
            <person name="Oh T.-J."/>
            <person name="Yu Y."/>
            <person name="Kim N.-H."/>
            <person name="Lee O.R."/>
            <person name="Lee T.-H."/>
            <person name="Bashyal P."/>
            <person name="Kim T.-S."/>
            <person name="Lee W.-H."/>
            <person name="Kawkins C."/>
            <person name="Kim C.-K."/>
            <person name="Kim J.S."/>
            <person name="Ahn B.O."/>
            <person name="Rhee S.Y."/>
            <person name="Sohng J.K."/>
        </authorList>
    </citation>
    <scope>NUCLEOTIDE SEQUENCE</scope>
    <source>
        <tissue evidence="6">Leaf</tissue>
    </source>
</reference>
<dbReference type="SUPFAM" id="SSF53756">
    <property type="entry name" value="UDP-Glycosyltransferase/glycogen phosphorylase"/>
    <property type="match status" value="1"/>
</dbReference>
<dbReference type="EC" id="2.4.1.-" evidence="5"/>
<keyword evidence="2 4" id="KW-0328">Glycosyltransferase</keyword>
<keyword evidence="3 4" id="KW-0808">Transferase</keyword>
<dbReference type="OrthoDB" id="5835829at2759"/>
<evidence type="ECO:0000256" key="3">
    <source>
        <dbReference type="ARBA" id="ARBA00022679"/>
    </source>
</evidence>
<organism evidence="6 7">
    <name type="scientific">Senna tora</name>
    <dbReference type="NCBI Taxonomy" id="362788"/>
    <lineage>
        <taxon>Eukaryota</taxon>
        <taxon>Viridiplantae</taxon>
        <taxon>Streptophyta</taxon>
        <taxon>Embryophyta</taxon>
        <taxon>Tracheophyta</taxon>
        <taxon>Spermatophyta</taxon>
        <taxon>Magnoliopsida</taxon>
        <taxon>eudicotyledons</taxon>
        <taxon>Gunneridae</taxon>
        <taxon>Pentapetalae</taxon>
        <taxon>rosids</taxon>
        <taxon>fabids</taxon>
        <taxon>Fabales</taxon>
        <taxon>Fabaceae</taxon>
        <taxon>Caesalpinioideae</taxon>
        <taxon>Cassia clade</taxon>
        <taxon>Senna</taxon>
    </lineage>
</organism>
<dbReference type="AlphaFoldDB" id="A0A834XAI8"/>
<comment type="similarity">
    <text evidence="1 4">Belongs to the UDP-glycosyltransferase family.</text>
</comment>
<sequence>MSSIKEHNPLHIFFFPFLAHGHITPMVDLANLFSSRGLKSTIITTPLNASLIPQTPTSNDVVLHVKTIDLPYGEAGLPYGCENLGRVAQHMIPKFLKATTLLGGPLERAMAESSPDWVVADMMFFPWVARSAAKLGIPTLAFHAVGFFPSCAHECMRSHRPYDDVSSDSEVFVIPGLPGEISMTRIEVADYVMRIEESEMLEILEESHEEESNSNNNVESYGVVVNSFCELEEDYVYYYRNVLGKKAWHIGPLSLYKANRGKEEEHECLKWLDTKKPNSVIYICFGTLSTIPESQLSEISMALEASNQQFIWVVKESKKEEEEEKEKWVLSGFEKRTQGKGLIIRGWAPQVQILEHEAVGAFVTHCGWNSILEAVSAGVPMITWPEYAEQFYNEKLLTQVLRIGVPVGVKKWTRFQRDDIKWDAIEKLVKRIMEGEEAEGMRNRAKVLAHKARVAVQKDGSSYSDFNALIQELAMCCHH</sequence>
<dbReference type="PANTHER" id="PTHR48047:SF45">
    <property type="entry name" value="SCOPOLETIN GLUCOSYLTRANSFERASE-LIKE"/>
    <property type="match status" value="1"/>
</dbReference>
<evidence type="ECO:0000256" key="1">
    <source>
        <dbReference type="ARBA" id="ARBA00009995"/>
    </source>
</evidence>
<name>A0A834XAI8_9FABA</name>
<dbReference type="FunFam" id="3.40.50.2000:FF:000047">
    <property type="entry name" value="Glycosyltransferase"/>
    <property type="match status" value="1"/>
</dbReference>
<evidence type="ECO:0000256" key="2">
    <source>
        <dbReference type="ARBA" id="ARBA00022676"/>
    </source>
</evidence>
<evidence type="ECO:0000313" key="7">
    <source>
        <dbReference type="Proteomes" id="UP000634136"/>
    </source>
</evidence>
<proteinExistence type="inferred from homology"/>
<dbReference type="Gene3D" id="3.40.50.2000">
    <property type="entry name" value="Glycogen Phosphorylase B"/>
    <property type="match status" value="2"/>
</dbReference>
<protein>
    <recommendedName>
        <fullName evidence="5">Glycosyltransferase</fullName>
        <ecNumber evidence="5">2.4.1.-</ecNumber>
    </recommendedName>
</protein>
<dbReference type="InterPro" id="IPR002213">
    <property type="entry name" value="UDP_glucos_trans"/>
</dbReference>
<accession>A0A834XAI8</accession>
<dbReference type="PANTHER" id="PTHR48047">
    <property type="entry name" value="GLYCOSYLTRANSFERASE"/>
    <property type="match status" value="1"/>
</dbReference>
<evidence type="ECO:0000256" key="4">
    <source>
        <dbReference type="RuleBase" id="RU003718"/>
    </source>
</evidence>
<dbReference type="GO" id="GO:0035251">
    <property type="term" value="F:UDP-glucosyltransferase activity"/>
    <property type="evidence" value="ECO:0007669"/>
    <property type="project" value="TreeGrafter"/>
</dbReference>
<dbReference type="CDD" id="cd03784">
    <property type="entry name" value="GT1_Gtf-like"/>
    <property type="match status" value="1"/>
</dbReference>
<dbReference type="InterPro" id="IPR035595">
    <property type="entry name" value="UDP_glycos_trans_CS"/>
</dbReference>
<dbReference type="PROSITE" id="PS00375">
    <property type="entry name" value="UDPGT"/>
    <property type="match status" value="1"/>
</dbReference>